<organism evidence="2 3">
    <name type="scientific">Larkinella arboricola</name>
    <dbReference type="NCBI Taxonomy" id="643671"/>
    <lineage>
        <taxon>Bacteria</taxon>
        <taxon>Pseudomonadati</taxon>
        <taxon>Bacteroidota</taxon>
        <taxon>Cytophagia</taxon>
        <taxon>Cytophagales</taxon>
        <taxon>Spirosomataceae</taxon>
        <taxon>Larkinella</taxon>
    </lineage>
</organism>
<dbReference type="EMBL" id="QLMC01000004">
    <property type="protein sequence ID" value="RAJ95857.1"/>
    <property type="molecule type" value="Genomic_DNA"/>
</dbReference>
<evidence type="ECO:0000256" key="1">
    <source>
        <dbReference type="SAM" id="SignalP"/>
    </source>
</evidence>
<accession>A0A327WUX4</accession>
<name>A0A327WUX4_LARAB</name>
<dbReference type="Proteomes" id="UP000248790">
    <property type="component" value="Unassembled WGS sequence"/>
</dbReference>
<proteinExistence type="predicted"/>
<sequence>MIVRIYLRYCILCMLLFSAASCEDIDPEDHEQAAVVTGQDNTFCGSCGGWFIEVEGTRYRADVPTTFACPATRVWIQYELDESDGLKKMGKWIKIQSIRRRLS</sequence>
<dbReference type="OrthoDB" id="963321at2"/>
<feature type="signal peptide" evidence="1">
    <location>
        <begin position="1"/>
        <end position="22"/>
    </location>
</feature>
<dbReference type="AlphaFoldDB" id="A0A327WUX4"/>
<evidence type="ECO:0000313" key="2">
    <source>
        <dbReference type="EMBL" id="RAJ95857.1"/>
    </source>
</evidence>
<keyword evidence="3" id="KW-1185">Reference proteome</keyword>
<dbReference type="PROSITE" id="PS51257">
    <property type="entry name" value="PROKAR_LIPOPROTEIN"/>
    <property type="match status" value="1"/>
</dbReference>
<protein>
    <submittedName>
        <fullName evidence="2">Uncharacterized protein</fullName>
    </submittedName>
</protein>
<reference evidence="2 3" key="1">
    <citation type="submission" date="2018-06" db="EMBL/GenBank/DDBJ databases">
        <title>Genomic Encyclopedia of Archaeal and Bacterial Type Strains, Phase II (KMG-II): from individual species to whole genera.</title>
        <authorList>
            <person name="Goeker M."/>
        </authorList>
    </citation>
    <scope>NUCLEOTIDE SEQUENCE [LARGE SCALE GENOMIC DNA]</scope>
    <source>
        <strain evidence="2 3">DSM 21851</strain>
    </source>
</reference>
<keyword evidence="1" id="KW-0732">Signal</keyword>
<evidence type="ECO:0000313" key="3">
    <source>
        <dbReference type="Proteomes" id="UP000248790"/>
    </source>
</evidence>
<feature type="chain" id="PRO_5016298171" evidence="1">
    <location>
        <begin position="23"/>
        <end position="103"/>
    </location>
</feature>
<comment type="caution">
    <text evidence="2">The sequence shown here is derived from an EMBL/GenBank/DDBJ whole genome shotgun (WGS) entry which is preliminary data.</text>
</comment>
<gene>
    <name evidence="2" type="ORF">LX87_03607</name>
</gene>
<dbReference type="RefSeq" id="WP_111629638.1">
    <property type="nucleotide sequence ID" value="NZ_QLMC01000004.1"/>
</dbReference>